<dbReference type="Gene3D" id="3.20.20.30">
    <property type="entry name" value="Luciferase-like domain"/>
    <property type="match status" value="1"/>
</dbReference>
<evidence type="ECO:0000256" key="2">
    <source>
        <dbReference type="ARBA" id="ARBA00022643"/>
    </source>
</evidence>
<proteinExistence type="predicted"/>
<keyword evidence="7" id="KW-1185">Reference proteome</keyword>
<dbReference type="InterPro" id="IPR020020">
    <property type="entry name" value="Luciferase-type_oxidoreductase"/>
</dbReference>
<keyword evidence="2" id="KW-0288">FMN</keyword>
<dbReference type="Proteomes" id="UP001500523">
    <property type="component" value="Unassembled WGS sequence"/>
</dbReference>
<dbReference type="EMBL" id="BAABBF010000001">
    <property type="protein sequence ID" value="GAA3698787.1"/>
    <property type="molecule type" value="Genomic_DNA"/>
</dbReference>
<keyword evidence="3" id="KW-0560">Oxidoreductase</keyword>
<evidence type="ECO:0000256" key="4">
    <source>
        <dbReference type="ARBA" id="ARBA00023033"/>
    </source>
</evidence>
<sequence length="328" mass="36161">MAAMTAERPKTYGTEGFQTHAGFSRVFQPGTLTFGFIAPLESYPDQPAPSMRDHLALARTADEAGFSAIWLRDVPFYDPSFGDLGQVFDPIAYAGFLAAVTTRIAIGTAGIVMPLRDPLAIAKQATTLSHLTGNRFILGLSSGDRPVEYPVFGIDFDSRADRFRDAYAMIRAVTEQDFPRHRSTHFGTLDGSLDMVPKPIGDRLPIITVGRAGQSVEWLAENSDGWIWHQSDFSRLGDVVANWRAAIPGGQFKPYGYGTFFDLDRDPDAPLRKARGLSIGRKALIELWKRQRDLGVSHVALNLKMARRSASEMMDELGDHVLPLFNAG</sequence>
<evidence type="ECO:0000259" key="5">
    <source>
        <dbReference type="Pfam" id="PF00296"/>
    </source>
</evidence>
<evidence type="ECO:0000313" key="6">
    <source>
        <dbReference type="EMBL" id="GAA3698787.1"/>
    </source>
</evidence>
<keyword evidence="1" id="KW-0285">Flavoprotein</keyword>
<dbReference type="InterPro" id="IPR036661">
    <property type="entry name" value="Luciferase-like_sf"/>
</dbReference>
<dbReference type="InterPro" id="IPR051260">
    <property type="entry name" value="Diverse_substr_monoxygenases"/>
</dbReference>
<dbReference type="PANTHER" id="PTHR30011">
    <property type="entry name" value="ALKANESULFONATE MONOOXYGENASE-RELATED"/>
    <property type="match status" value="1"/>
</dbReference>
<dbReference type="RefSeq" id="WP_344691918.1">
    <property type="nucleotide sequence ID" value="NZ_BAABBF010000001.1"/>
</dbReference>
<evidence type="ECO:0000313" key="7">
    <source>
        <dbReference type="Proteomes" id="UP001500523"/>
    </source>
</evidence>
<dbReference type="SUPFAM" id="SSF51679">
    <property type="entry name" value="Bacterial luciferase-like"/>
    <property type="match status" value="1"/>
</dbReference>
<dbReference type="CDD" id="cd01097">
    <property type="entry name" value="Tetrahydromethanopterin_reductase"/>
    <property type="match status" value="1"/>
</dbReference>
<accession>A0ABP7D314</accession>
<feature type="domain" description="Luciferase-like" evidence="5">
    <location>
        <begin position="34"/>
        <end position="298"/>
    </location>
</feature>
<dbReference type="PANTHER" id="PTHR30011:SF16">
    <property type="entry name" value="C2H2 FINGER DOMAIN TRANSCRIPTION FACTOR (EUROFUNG)-RELATED"/>
    <property type="match status" value="1"/>
</dbReference>
<organism evidence="6 7">
    <name type="scientific">Sphingomonas cynarae</name>
    <dbReference type="NCBI Taxonomy" id="930197"/>
    <lineage>
        <taxon>Bacteria</taxon>
        <taxon>Pseudomonadati</taxon>
        <taxon>Pseudomonadota</taxon>
        <taxon>Alphaproteobacteria</taxon>
        <taxon>Sphingomonadales</taxon>
        <taxon>Sphingomonadaceae</taxon>
        <taxon>Sphingomonas</taxon>
    </lineage>
</organism>
<protein>
    <submittedName>
        <fullName evidence="6">LLM class oxidoreductase</fullName>
    </submittedName>
</protein>
<name>A0ABP7D314_9SPHN</name>
<comment type="caution">
    <text evidence="6">The sequence shown here is derived from an EMBL/GenBank/DDBJ whole genome shotgun (WGS) entry which is preliminary data.</text>
</comment>
<evidence type="ECO:0000256" key="3">
    <source>
        <dbReference type="ARBA" id="ARBA00023002"/>
    </source>
</evidence>
<evidence type="ECO:0000256" key="1">
    <source>
        <dbReference type="ARBA" id="ARBA00022630"/>
    </source>
</evidence>
<dbReference type="Pfam" id="PF00296">
    <property type="entry name" value="Bac_luciferase"/>
    <property type="match status" value="1"/>
</dbReference>
<dbReference type="InterPro" id="IPR011251">
    <property type="entry name" value="Luciferase-like_dom"/>
</dbReference>
<keyword evidence="4" id="KW-0503">Monooxygenase</keyword>
<gene>
    <name evidence="6" type="ORF">GCM10022268_06410</name>
</gene>
<reference evidence="7" key="1">
    <citation type="journal article" date="2019" name="Int. J. Syst. Evol. Microbiol.">
        <title>The Global Catalogue of Microorganisms (GCM) 10K type strain sequencing project: providing services to taxonomists for standard genome sequencing and annotation.</title>
        <authorList>
            <consortium name="The Broad Institute Genomics Platform"/>
            <consortium name="The Broad Institute Genome Sequencing Center for Infectious Disease"/>
            <person name="Wu L."/>
            <person name="Ma J."/>
        </authorList>
    </citation>
    <scope>NUCLEOTIDE SEQUENCE [LARGE SCALE GENOMIC DNA]</scope>
    <source>
        <strain evidence="7">JCM 17498</strain>
    </source>
</reference>
<dbReference type="NCBIfam" id="TIGR03571">
    <property type="entry name" value="lucif_BA3436"/>
    <property type="match status" value="1"/>
</dbReference>